<evidence type="ECO:0000256" key="10">
    <source>
        <dbReference type="SAM" id="MobiDB-lite"/>
    </source>
</evidence>
<name>A0A5M6C196_9TREE</name>
<dbReference type="KEGG" id="ksn:43588321"/>
<keyword evidence="5" id="KW-0862">Zinc</keyword>
<dbReference type="PANTHER" id="PTHR12683">
    <property type="entry name" value="CDK-ACTIVATING KINASE ASSEMBLY FACTOR MAT1"/>
    <property type="match status" value="1"/>
</dbReference>
<dbReference type="InterPro" id="IPR004575">
    <property type="entry name" value="MAT1/Tfb3"/>
</dbReference>
<dbReference type="Pfam" id="PF17121">
    <property type="entry name" value="zf-C3HC4_5"/>
    <property type="match status" value="1"/>
</dbReference>
<evidence type="ECO:0000256" key="1">
    <source>
        <dbReference type="ARBA" id="ARBA00004123"/>
    </source>
</evidence>
<evidence type="ECO:0000256" key="3">
    <source>
        <dbReference type="ARBA" id="ARBA00022723"/>
    </source>
</evidence>
<keyword evidence="4" id="KW-0863">Zinc-finger</keyword>
<protein>
    <recommendedName>
        <fullName evidence="2">RNA polymerase II transcription factor B subunit 3</fullName>
    </recommendedName>
    <alternativeName>
        <fullName evidence="8">RNA polymerase II transcription factor B 38 kDa subunit</fullName>
    </alternativeName>
    <alternativeName>
        <fullName evidence="7">RNA polymerase II transcription factor B p38 subunit</fullName>
    </alternativeName>
</protein>
<gene>
    <name evidence="11" type="ORF">CI109_105683</name>
</gene>
<evidence type="ECO:0000256" key="9">
    <source>
        <dbReference type="SAM" id="Coils"/>
    </source>
</evidence>
<keyword evidence="12" id="KW-1185">Reference proteome</keyword>
<dbReference type="NCBIfam" id="TIGR00570">
    <property type="entry name" value="cdk7"/>
    <property type="match status" value="1"/>
</dbReference>
<dbReference type="PROSITE" id="PS50089">
    <property type="entry name" value="ZF_RING_2"/>
    <property type="match status" value="1"/>
</dbReference>
<accession>A0A5M6C196</accession>
<dbReference type="InterPro" id="IPR017907">
    <property type="entry name" value="Znf_RING_CS"/>
</dbReference>
<dbReference type="InterPro" id="IPR013083">
    <property type="entry name" value="Znf_RING/FYVE/PHD"/>
</dbReference>
<sequence length="384" mass="44022">MSRLPPPRKPLPTSGVASSSSSHSIRKPALPAPARKQGQRVGTNAKGTEDGYLYVAGVRDASKRVTEFRTEQDVCPICHTDRQFNKNLRLLVSPCYHKMCESCIDRLFTLGPEPCPQCGKILRKVNFAHQTFEDLKVEKEVAVRRRMAENFNKRREDFGSDKEYDDYLEEVEDLTFNLLNDIDLEKTEARIAQFAKQNKALIVANQEKTALEAMSQAERDDVERRAREERMRMVEEAERVEREEEARLRAEVTEALASGETKRAREIEFRAREAKQLRQEALFKFVPPALLASTTGNDEDDEVHTPLSPNYKGPFVPIPYSDPDKAAWKGWYDIHEEYVDRRSGVIFVKEDKEGKVRGGGWDLKEFWEMEIRSAVEGLGIEPLE</sequence>
<proteinExistence type="predicted"/>
<feature type="coiled-coil region" evidence="9">
    <location>
        <begin position="223"/>
        <end position="254"/>
    </location>
</feature>
<evidence type="ECO:0000256" key="6">
    <source>
        <dbReference type="ARBA" id="ARBA00023242"/>
    </source>
</evidence>
<dbReference type="AlphaFoldDB" id="A0A5M6C196"/>
<dbReference type="PANTHER" id="PTHR12683:SF13">
    <property type="entry name" value="CDK-ACTIVATING KINASE ASSEMBLY FACTOR MAT1"/>
    <property type="match status" value="1"/>
</dbReference>
<dbReference type="GO" id="GO:0008270">
    <property type="term" value="F:zinc ion binding"/>
    <property type="evidence" value="ECO:0007669"/>
    <property type="project" value="UniProtKB-KW"/>
</dbReference>
<keyword evidence="9" id="KW-0175">Coiled coil</keyword>
<dbReference type="GO" id="GO:0016301">
    <property type="term" value="F:kinase activity"/>
    <property type="evidence" value="ECO:0007669"/>
    <property type="project" value="UniProtKB-KW"/>
</dbReference>
<dbReference type="RefSeq" id="XP_031861419.1">
    <property type="nucleotide sequence ID" value="XM_032004188.1"/>
</dbReference>
<dbReference type="SUPFAM" id="SSF57850">
    <property type="entry name" value="RING/U-box"/>
    <property type="match status" value="1"/>
</dbReference>
<feature type="compositionally biased region" description="Pro residues" evidence="10">
    <location>
        <begin position="1"/>
        <end position="10"/>
    </location>
</feature>
<comment type="subcellular location">
    <subcellularLocation>
        <location evidence="1">Nucleus</location>
    </subcellularLocation>
</comment>
<organism evidence="11 12">
    <name type="scientific">Kwoniella shandongensis</name>
    <dbReference type="NCBI Taxonomy" id="1734106"/>
    <lineage>
        <taxon>Eukaryota</taxon>
        <taxon>Fungi</taxon>
        <taxon>Dikarya</taxon>
        <taxon>Basidiomycota</taxon>
        <taxon>Agaricomycotina</taxon>
        <taxon>Tremellomycetes</taxon>
        <taxon>Tremellales</taxon>
        <taxon>Cryptococcaceae</taxon>
        <taxon>Kwoniella</taxon>
    </lineage>
</organism>
<evidence type="ECO:0000313" key="12">
    <source>
        <dbReference type="Proteomes" id="UP000322225"/>
    </source>
</evidence>
<dbReference type="Pfam" id="PF06391">
    <property type="entry name" value="MAT1"/>
    <property type="match status" value="1"/>
</dbReference>
<dbReference type="Proteomes" id="UP000322225">
    <property type="component" value="Chromosome 10"/>
</dbReference>
<keyword evidence="11" id="KW-0418">Kinase</keyword>
<evidence type="ECO:0000256" key="8">
    <source>
        <dbReference type="ARBA" id="ARBA00033277"/>
    </source>
</evidence>
<dbReference type="InterPro" id="IPR001841">
    <property type="entry name" value="Znf_RING"/>
</dbReference>
<reference evidence="11" key="2">
    <citation type="submission" date="2024-01" db="EMBL/GenBank/DDBJ databases">
        <title>Comparative genomics of Cryptococcus and Kwoniella reveals pathogenesis evolution and contrasting modes of karyotype evolution via chromosome fusion or intercentromeric recombination.</title>
        <authorList>
            <person name="Coelho M.A."/>
            <person name="David-Palma M."/>
            <person name="Shea T."/>
            <person name="Bowers K."/>
            <person name="McGinley-Smith S."/>
            <person name="Mohammad A.W."/>
            <person name="Gnirke A."/>
            <person name="Yurkov A.M."/>
            <person name="Nowrousian M."/>
            <person name="Sun S."/>
            <person name="Cuomo C.A."/>
            <person name="Heitman J."/>
        </authorList>
    </citation>
    <scope>NUCLEOTIDE SEQUENCE</scope>
    <source>
        <strain evidence="11">CBS 12478</strain>
    </source>
</reference>
<dbReference type="GO" id="GO:0006357">
    <property type="term" value="P:regulation of transcription by RNA polymerase II"/>
    <property type="evidence" value="ECO:0007669"/>
    <property type="project" value="TreeGrafter"/>
</dbReference>
<feature type="region of interest" description="Disordered" evidence="10">
    <location>
        <begin position="1"/>
        <end position="45"/>
    </location>
</feature>
<dbReference type="SMART" id="SM00184">
    <property type="entry name" value="RING"/>
    <property type="match status" value="1"/>
</dbReference>
<keyword evidence="11" id="KW-0808">Transferase</keyword>
<dbReference type="GeneID" id="43588321"/>
<dbReference type="EMBL" id="CP144060">
    <property type="protein sequence ID" value="WWD21199.1"/>
    <property type="molecule type" value="Genomic_DNA"/>
</dbReference>
<keyword evidence="6" id="KW-0539">Nucleus</keyword>
<dbReference type="FunFam" id="3.30.40.10:FF:000037">
    <property type="entry name" value="Cdk-activating kinase assembly factor MAT1, centre"/>
    <property type="match status" value="1"/>
</dbReference>
<evidence type="ECO:0000256" key="4">
    <source>
        <dbReference type="ARBA" id="ARBA00022771"/>
    </source>
</evidence>
<dbReference type="InterPro" id="IPR015877">
    <property type="entry name" value="MAT1_centre"/>
</dbReference>
<dbReference type="GO" id="GO:0070985">
    <property type="term" value="C:transcription factor TFIIK complex"/>
    <property type="evidence" value="ECO:0007669"/>
    <property type="project" value="UniProtKB-ARBA"/>
</dbReference>
<reference evidence="11" key="1">
    <citation type="submission" date="2017-08" db="EMBL/GenBank/DDBJ databases">
        <authorList>
            <person name="Cuomo C."/>
            <person name="Billmyre B."/>
            <person name="Heitman J."/>
        </authorList>
    </citation>
    <scope>NUCLEOTIDE SEQUENCE</scope>
    <source>
        <strain evidence="11">CBS 12478</strain>
    </source>
</reference>
<keyword evidence="3" id="KW-0479">Metal-binding</keyword>
<evidence type="ECO:0000256" key="7">
    <source>
        <dbReference type="ARBA" id="ARBA00029873"/>
    </source>
</evidence>
<evidence type="ECO:0000256" key="2">
    <source>
        <dbReference type="ARBA" id="ARBA00022257"/>
    </source>
</evidence>
<dbReference type="OrthoDB" id="5963at2759"/>
<evidence type="ECO:0000313" key="11">
    <source>
        <dbReference type="EMBL" id="WWD21199.1"/>
    </source>
</evidence>
<dbReference type="PROSITE" id="PS00518">
    <property type="entry name" value="ZF_RING_1"/>
    <property type="match status" value="1"/>
</dbReference>
<evidence type="ECO:0000256" key="5">
    <source>
        <dbReference type="ARBA" id="ARBA00022833"/>
    </source>
</evidence>
<dbReference type="GO" id="GO:0061575">
    <property type="term" value="F:cyclin-dependent protein serine/threonine kinase activator activity"/>
    <property type="evidence" value="ECO:0007669"/>
    <property type="project" value="InterPro"/>
</dbReference>
<dbReference type="Gene3D" id="3.30.40.10">
    <property type="entry name" value="Zinc/RING finger domain, C3HC4 (zinc finger)"/>
    <property type="match status" value="1"/>
</dbReference>
<dbReference type="GO" id="GO:0006289">
    <property type="term" value="P:nucleotide-excision repair"/>
    <property type="evidence" value="ECO:0007669"/>
    <property type="project" value="InterPro"/>
</dbReference>